<evidence type="ECO:0000256" key="6">
    <source>
        <dbReference type="ARBA" id="ARBA00023002"/>
    </source>
</evidence>
<dbReference type="SMART" id="SM00829">
    <property type="entry name" value="PKS_ER"/>
    <property type="match status" value="1"/>
</dbReference>
<dbReference type="InterPro" id="IPR036291">
    <property type="entry name" value="NAD(P)-bd_dom_sf"/>
</dbReference>
<dbReference type="InterPro" id="IPR013154">
    <property type="entry name" value="ADH-like_N"/>
</dbReference>
<evidence type="ECO:0000256" key="1">
    <source>
        <dbReference type="ARBA" id="ARBA00001947"/>
    </source>
</evidence>
<dbReference type="SUPFAM" id="SSF50129">
    <property type="entry name" value="GroES-like"/>
    <property type="match status" value="1"/>
</dbReference>
<dbReference type="Pfam" id="PF00107">
    <property type="entry name" value="ADH_zinc_N"/>
    <property type="match status" value="1"/>
</dbReference>
<evidence type="ECO:0000259" key="10">
    <source>
        <dbReference type="SMART" id="SM00829"/>
    </source>
</evidence>
<evidence type="ECO:0000256" key="7">
    <source>
        <dbReference type="ARBA" id="ARBA00049164"/>
    </source>
</evidence>
<evidence type="ECO:0000313" key="11">
    <source>
        <dbReference type="EMBL" id="KAD4060054.1"/>
    </source>
</evidence>
<dbReference type="Pfam" id="PF08240">
    <property type="entry name" value="ADH_N"/>
    <property type="match status" value="1"/>
</dbReference>
<dbReference type="SUPFAM" id="SSF51735">
    <property type="entry name" value="NAD(P)-binding Rossmann-fold domains"/>
    <property type="match status" value="1"/>
</dbReference>
<feature type="domain" description="Enoyl reductase (ER)" evidence="10">
    <location>
        <begin position="10"/>
        <end position="343"/>
    </location>
</feature>
<dbReference type="InterPro" id="IPR002328">
    <property type="entry name" value="ADH_Zn_CS"/>
</dbReference>
<dbReference type="Proteomes" id="UP000326852">
    <property type="component" value="Unassembled WGS sequence"/>
</dbReference>
<dbReference type="GO" id="GO:0004022">
    <property type="term" value="F:alcohol dehydrogenase (NAD+) activity"/>
    <property type="evidence" value="ECO:0007669"/>
    <property type="project" value="UniProtKB-EC"/>
</dbReference>
<keyword evidence="4 9" id="KW-0479">Metal-binding</keyword>
<comment type="catalytic activity">
    <reaction evidence="8">
        <text>a primary alcohol + NAD(+) = an aldehyde + NADH + H(+)</text>
        <dbReference type="Rhea" id="RHEA:10736"/>
        <dbReference type="ChEBI" id="CHEBI:15378"/>
        <dbReference type="ChEBI" id="CHEBI:15734"/>
        <dbReference type="ChEBI" id="CHEBI:17478"/>
        <dbReference type="ChEBI" id="CHEBI:57540"/>
        <dbReference type="ChEBI" id="CHEBI:57945"/>
        <dbReference type="EC" id="1.1.1.1"/>
    </reaction>
</comment>
<dbReference type="InterPro" id="IPR011032">
    <property type="entry name" value="GroES-like_sf"/>
</dbReference>
<dbReference type="CDD" id="cd05284">
    <property type="entry name" value="arabinose_DH_like"/>
    <property type="match status" value="1"/>
</dbReference>
<accession>A0A5N6MSI0</accession>
<dbReference type="InterPro" id="IPR020843">
    <property type="entry name" value="ER"/>
</dbReference>
<dbReference type="PANTHER" id="PTHR42940:SF8">
    <property type="entry name" value="VACUOLAR PROTEIN SORTING-ASSOCIATED PROTEIN 11"/>
    <property type="match status" value="1"/>
</dbReference>
<dbReference type="GO" id="GO:0005737">
    <property type="term" value="C:cytoplasm"/>
    <property type="evidence" value="ECO:0007669"/>
    <property type="project" value="TreeGrafter"/>
</dbReference>
<evidence type="ECO:0000313" key="12">
    <source>
        <dbReference type="Proteomes" id="UP000326852"/>
    </source>
</evidence>
<keyword evidence="5 9" id="KW-0862">Zinc</keyword>
<dbReference type="EMBL" id="VTFX01000001">
    <property type="protein sequence ID" value="KAD4060054.1"/>
    <property type="molecule type" value="Genomic_DNA"/>
</dbReference>
<comment type="similarity">
    <text evidence="2 9">Belongs to the zinc-containing alcohol dehydrogenase family.</text>
</comment>
<name>A0A5N6MSI0_9MICC</name>
<dbReference type="InterPro" id="IPR013149">
    <property type="entry name" value="ADH-like_C"/>
</dbReference>
<dbReference type="PANTHER" id="PTHR42940">
    <property type="entry name" value="ALCOHOL DEHYDROGENASE 1-RELATED"/>
    <property type="match status" value="1"/>
</dbReference>
<comment type="cofactor">
    <cofactor evidence="1 9">
        <name>Zn(2+)</name>
        <dbReference type="ChEBI" id="CHEBI:29105"/>
    </cofactor>
</comment>
<evidence type="ECO:0000256" key="2">
    <source>
        <dbReference type="ARBA" id="ARBA00008072"/>
    </source>
</evidence>
<dbReference type="Gene3D" id="3.40.50.720">
    <property type="entry name" value="NAD(P)-binding Rossmann-like Domain"/>
    <property type="match status" value="1"/>
</dbReference>
<evidence type="ECO:0000256" key="8">
    <source>
        <dbReference type="ARBA" id="ARBA00049243"/>
    </source>
</evidence>
<dbReference type="PROSITE" id="PS00059">
    <property type="entry name" value="ADH_ZINC"/>
    <property type="match status" value="1"/>
</dbReference>
<comment type="caution">
    <text evidence="11">The sequence shown here is derived from an EMBL/GenBank/DDBJ whole genome shotgun (WGS) entry which is preliminary data.</text>
</comment>
<dbReference type="EC" id="1.1.1.1" evidence="3"/>
<keyword evidence="12" id="KW-1185">Reference proteome</keyword>
<organism evidence="11 12">
    <name type="scientific">Arthrobacter yangruifuii</name>
    <dbReference type="NCBI Taxonomy" id="2606616"/>
    <lineage>
        <taxon>Bacteria</taxon>
        <taxon>Bacillati</taxon>
        <taxon>Actinomycetota</taxon>
        <taxon>Actinomycetes</taxon>
        <taxon>Micrococcales</taxon>
        <taxon>Micrococcaceae</taxon>
        <taxon>Arthrobacter</taxon>
    </lineage>
</organism>
<proteinExistence type="inferred from homology"/>
<protein>
    <recommendedName>
        <fullName evidence="3">alcohol dehydrogenase</fullName>
        <ecNumber evidence="3">1.1.1.1</ecNumber>
    </recommendedName>
</protein>
<evidence type="ECO:0000256" key="3">
    <source>
        <dbReference type="ARBA" id="ARBA00013190"/>
    </source>
</evidence>
<dbReference type="RefSeq" id="WP_152271292.1">
    <property type="nucleotide sequence ID" value="NZ_VTFX01000001.1"/>
</dbReference>
<dbReference type="GO" id="GO:0008270">
    <property type="term" value="F:zinc ion binding"/>
    <property type="evidence" value="ECO:0007669"/>
    <property type="project" value="InterPro"/>
</dbReference>
<evidence type="ECO:0000256" key="4">
    <source>
        <dbReference type="ARBA" id="ARBA00022723"/>
    </source>
</evidence>
<gene>
    <name evidence="11" type="ORF">GD627_03000</name>
</gene>
<dbReference type="AlphaFoldDB" id="A0A5N6MSI0"/>
<keyword evidence="6" id="KW-0560">Oxidoreductase</keyword>
<evidence type="ECO:0000256" key="9">
    <source>
        <dbReference type="RuleBase" id="RU361277"/>
    </source>
</evidence>
<comment type="catalytic activity">
    <reaction evidence="7">
        <text>a secondary alcohol + NAD(+) = a ketone + NADH + H(+)</text>
        <dbReference type="Rhea" id="RHEA:10740"/>
        <dbReference type="ChEBI" id="CHEBI:15378"/>
        <dbReference type="ChEBI" id="CHEBI:17087"/>
        <dbReference type="ChEBI" id="CHEBI:35681"/>
        <dbReference type="ChEBI" id="CHEBI:57540"/>
        <dbReference type="ChEBI" id="CHEBI:57945"/>
        <dbReference type="EC" id="1.1.1.1"/>
    </reaction>
</comment>
<dbReference type="Gene3D" id="3.90.180.10">
    <property type="entry name" value="Medium-chain alcohol dehydrogenases, catalytic domain"/>
    <property type="match status" value="1"/>
</dbReference>
<evidence type="ECO:0000256" key="5">
    <source>
        <dbReference type="ARBA" id="ARBA00022833"/>
    </source>
</evidence>
<reference evidence="11 12" key="1">
    <citation type="submission" date="2019-08" db="EMBL/GenBank/DDBJ databases">
        <title>Arthrobacter sp. nov., isolated from plateau pika and Tibetan wild ass.</title>
        <authorList>
            <person name="Ge Y."/>
        </authorList>
    </citation>
    <scope>NUCLEOTIDE SEQUENCE [LARGE SCALE GENOMIC DNA]</scope>
    <source>
        <strain evidence="11 12">785</strain>
    </source>
</reference>
<sequence>MKALQYRAIGQPPEVVEIDTPEPGPGQVRLKVTAAGVCHSDEYIMSLPQSEYIYGLPLTLGHEGAGVVDRIGDGVQNIELGTSMAVYGPWGCGMCYECASGKENYCRNAAKLGIAPPGLGAPGAMAEYLIVDSPRHLIPLGDLDPVQNVSLTDAGLTPYHAIKGSLEKLPSGATAVVIGVGGLGHVAVQILRAMTAATVVALDIDEAKLNLATDVGAHYTFPSEPGAVDMVRDLTGGRGVDAVFDFVTNQATLDLGQAMVAAQGDQVLVGVGSGTLPVGMAATTAWEASIRAPYWGSRSELFEVLDLARSEGINVHTETFTLDDAPAAYEKLKNNQLIGRAVVVP</sequence>